<evidence type="ECO:0008006" key="4">
    <source>
        <dbReference type="Google" id="ProtNLM"/>
    </source>
</evidence>
<proteinExistence type="predicted"/>
<protein>
    <recommendedName>
        <fullName evidence="4">SGNH hydrolase-type esterase domain-containing protein</fullName>
    </recommendedName>
</protein>
<accession>A0ABP8JSB9</accession>
<name>A0ABP8JSB9_9MICO</name>
<evidence type="ECO:0000313" key="3">
    <source>
        <dbReference type="Proteomes" id="UP001500642"/>
    </source>
</evidence>
<dbReference type="RefSeq" id="WP_345032596.1">
    <property type="nucleotide sequence ID" value="NZ_BAABGL010000035.1"/>
</dbReference>
<dbReference type="Proteomes" id="UP001500642">
    <property type="component" value="Unassembled WGS sequence"/>
</dbReference>
<feature type="region of interest" description="Disordered" evidence="1">
    <location>
        <begin position="282"/>
        <end position="316"/>
    </location>
</feature>
<sequence>MRRTTKWGLALGVGMPALALALGTVQLRLQSARLRTAVEQDGRRPVPQPALRVDRSTGRGIPLVESRADEDLPAVAVLGDSWVAGLDVGSRRRTQGMLIARGVARLIGEDVRLRVVAAPSAGADDLLGQVSAVLTDRRMRRSRTGGGEPRYAVVSMGTADLVHPISGTIGLPVLSTVINRLQREGGYRVIVLTVPNLGLLPSIGRPLRDVLRRSSRVLSGSQWLTAVSTGALPVSLNQTLAGTTRIGLVSAGGRYPSVLGCAQLAAAIVRRIAEDLAAPVSIAPGTEPTAHPAAEPDAPPPPASAGPAADPEELSA</sequence>
<evidence type="ECO:0000313" key="2">
    <source>
        <dbReference type="EMBL" id="GAA4395269.1"/>
    </source>
</evidence>
<dbReference type="EMBL" id="BAABGL010000035">
    <property type="protein sequence ID" value="GAA4395269.1"/>
    <property type="molecule type" value="Genomic_DNA"/>
</dbReference>
<evidence type="ECO:0000256" key="1">
    <source>
        <dbReference type="SAM" id="MobiDB-lite"/>
    </source>
</evidence>
<dbReference type="SUPFAM" id="SSF52266">
    <property type="entry name" value="SGNH hydrolase"/>
    <property type="match status" value="1"/>
</dbReference>
<reference evidence="3" key="1">
    <citation type="journal article" date="2019" name="Int. J. Syst. Evol. Microbiol.">
        <title>The Global Catalogue of Microorganisms (GCM) 10K type strain sequencing project: providing services to taxonomists for standard genome sequencing and annotation.</title>
        <authorList>
            <consortium name="The Broad Institute Genomics Platform"/>
            <consortium name="The Broad Institute Genome Sequencing Center for Infectious Disease"/>
            <person name="Wu L."/>
            <person name="Ma J."/>
        </authorList>
    </citation>
    <scope>NUCLEOTIDE SEQUENCE [LARGE SCALE GENOMIC DNA]</scope>
    <source>
        <strain evidence="3">JCM 17808</strain>
    </source>
</reference>
<comment type="caution">
    <text evidence="2">The sequence shown here is derived from an EMBL/GenBank/DDBJ whole genome shotgun (WGS) entry which is preliminary data.</text>
</comment>
<feature type="compositionally biased region" description="Low complexity" evidence="1">
    <location>
        <begin position="283"/>
        <end position="296"/>
    </location>
</feature>
<keyword evidence="3" id="KW-1185">Reference proteome</keyword>
<organism evidence="2 3">
    <name type="scientific">Brevibacterium pityocampae</name>
    <dbReference type="NCBI Taxonomy" id="506594"/>
    <lineage>
        <taxon>Bacteria</taxon>
        <taxon>Bacillati</taxon>
        <taxon>Actinomycetota</taxon>
        <taxon>Actinomycetes</taxon>
        <taxon>Micrococcales</taxon>
        <taxon>Brevibacteriaceae</taxon>
        <taxon>Brevibacterium</taxon>
    </lineage>
</organism>
<gene>
    <name evidence="2" type="ORF">GCM10023167_25470</name>
</gene>